<dbReference type="OrthoDB" id="4159634at2759"/>
<dbReference type="GeneID" id="27330235"/>
<feature type="compositionally biased region" description="Polar residues" evidence="1">
    <location>
        <begin position="26"/>
        <end position="36"/>
    </location>
</feature>
<evidence type="ECO:0000256" key="1">
    <source>
        <dbReference type="SAM" id="MobiDB-lite"/>
    </source>
</evidence>
<protein>
    <submittedName>
        <fullName evidence="2">Uncharacterized protein</fullName>
    </submittedName>
</protein>
<reference evidence="2 3" key="1">
    <citation type="submission" date="2015-01" db="EMBL/GenBank/DDBJ databases">
        <title>The Genome Sequence of Exophiala spinifera CBS89968.</title>
        <authorList>
            <consortium name="The Broad Institute Genomics Platform"/>
            <person name="Cuomo C."/>
            <person name="de Hoog S."/>
            <person name="Gorbushina A."/>
            <person name="Stielow B."/>
            <person name="Teixiera M."/>
            <person name="Abouelleil A."/>
            <person name="Chapman S.B."/>
            <person name="Priest M."/>
            <person name="Young S.K."/>
            <person name="Wortman J."/>
            <person name="Nusbaum C."/>
            <person name="Birren B."/>
        </authorList>
    </citation>
    <scope>NUCLEOTIDE SEQUENCE [LARGE SCALE GENOMIC DNA]</scope>
    <source>
        <strain evidence="2 3">CBS 89968</strain>
    </source>
</reference>
<proteinExistence type="predicted"/>
<feature type="compositionally biased region" description="Basic and acidic residues" evidence="1">
    <location>
        <begin position="38"/>
        <end position="48"/>
    </location>
</feature>
<dbReference type="HOGENOM" id="CLU_104272_0_0_1"/>
<evidence type="ECO:0000313" key="2">
    <source>
        <dbReference type="EMBL" id="KIW18863.1"/>
    </source>
</evidence>
<feature type="compositionally biased region" description="Low complexity" evidence="1">
    <location>
        <begin position="86"/>
        <end position="100"/>
    </location>
</feature>
<dbReference type="AlphaFoldDB" id="A0A0D2BIV8"/>
<evidence type="ECO:0000313" key="3">
    <source>
        <dbReference type="Proteomes" id="UP000053328"/>
    </source>
</evidence>
<sequence>MFNTSFSFGSSPIEPQLPLEIEECTSSDISPFTSRCPTPREERRASSQRDIRFNSYFYTATPRHPSVTALTAQLQSHALNDSEMQSPSSSPSEPCSPTYSASAADVDEGFYDGPDTPATTASDDFESTEVDPTLWDLSMSDAITATSSPRPSLSLEAQALSSYTMRRRQRQALNAIQVPYLLETSRGESSKAEAIQLAGLQAWAQLKA</sequence>
<dbReference type="Proteomes" id="UP000053328">
    <property type="component" value="Unassembled WGS sequence"/>
</dbReference>
<gene>
    <name evidence="2" type="ORF">PV08_03152</name>
</gene>
<dbReference type="RefSeq" id="XP_016239079.1">
    <property type="nucleotide sequence ID" value="XM_016377509.1"/>
</dbReference>
<name>A0A0D2BIV8_9EURO</name>
<organism evidence="2 3">
    <name type="scientific">Exophiala spinifera</name>
    <dbReference type="NCBI Taxonomy" id="91928"/>
    <lineage>
        <taxon>Eukaryota</taxon>
        <taxon>Fungi</taxon>
        <taxon>Dikarya</taxon>
        <taxon>Ascomycota</taxon>
        <taxon>Pezizomycotina</taxon>
        <taxon>Eurotiomycetes</taxon>
        <taxon>Chaetothyriomycetidae</taxon>
        <taxon>Chaetothyriales</taxon>
        <taxon>Herpotrichiellaceae</taxon>
        <taxon>Exophiala</taxon>
    </lineage>
</organism>
<feature type="region of interest" description="Disordered" evidence="1">
    <location>
        <begin position="24"/>
        <end position="48"/>
    </location>
</feature>
<dbReference type="EMBL" id="KN847493">
    <property type="protein sequence ID" value="KIW18863.1"/>
    <property type="molecule type" value="Genomic_DNA"/>
</dbReference>
<accession>A0A0D2BIV8</accession>
<feature type="region of interest" description="Disordered" evidence="1">
    <location>
        <begin position="79"/>
        <end position="127"/>
    </location>
</feature>
<dbReference type="VEuPathDB" id="FungiDB:PV08_03152"/>
<keyword evidence="3" id="KW-1185">Reference proteome</keyword>